<proteinExistence type="inferred from homology"/>
<sequence length="185" mass="20455">MFGGPGSGKNTQCQQIAARYGYLHLSVGELLKLEVASRSPTGQQIKELMERGDTVSKEIVVAQLRDTMLRSLPSAKGFVISGFPTDEDDGQNEEFEKVVTSPEVVLLLECSSETMADRLYIQSLVSLHHRDEASIRMKTEACKKTLEPTIAAYEKRGLVHRVCAEGTPEETFKQVCAVLDTSRSF</sequence>
<dbReference type="HAMAP" id="MF_00235">
    <property type="entry name" value="Adenylate_kinase_Adk"/>
    <property type="match status" value="1"/>
</dbReference>
<accession>A0A8C4TAY1</accession>
<keyword evidence="3 4" id="KW-0418">Kinase</keyword>
<evidence type="ECO:0000256" key="3">
    <source>
        <dbReference type="ARBA" id="ARBA00022777"/>
    </source>
</evidence>
<reference evidence="5" key="1">
    <citation type="submission" date="2021-06" db="EMBL/GenBank/DDBJ databases">
        <authorList>
            <consortium name="Wellcome Sanger Institute Data Sharing"/>
        </authorList>
    </citation>
    <scope>NUCLEOTIDE SEQUENCE [LARGE SCALE GENOMIC DNA]</scope>
</reference>
<dbReference type="GO" id="GO:0019205">
    <property type="term" value="F:nucleobase-containing compound kinase activity"/>
    <property type="evidence" value="ECO:0007669"/>
    <property type="project" value="InterPro"/>
</dbReference>
<dbReference type="PRINTS" id="PR00094">
    <property type="entry name" value="ADENYLTKNASE"/>
</dbReference>
<reference evidence="5" key="3">
    <citation type="submission" date="2025-09" db="UniProtKB">
        <authorList>
            <consortium name="Ensembl"/>
        </authorList>
    </citation>
    <scope>IDENTIFICATION</scope>
</reference>
<dbReference type="InterPro" id="IPR000850">
    <property type="entry name" value="Adenylat/UMP-CMP_kin"/>
</dbReference>
<protein>
    <recommendedName>
        <fullName evidence="7">Nucleoside-diphosphate kinase</fullName>
    </recommendedName>
</protein>
<evidence type="ECO:0000313" key="5">
    <source>
        <dbReference type="Ensembl" id="ENSECRP00000028076.1"/>
    </source>
</evidence>
<evidence type="ECO:0000313" key="6">
    <source>
        <dbReference type="Proteomes" id="UP000694620"/>
    </source>
</evidence>
<keyword evidence="2" id="KW-0547">Nucleotide-binding</keyword>
<dbReference type="Ensembl" id="ENSECRT00000028662.1">
    <property type="protein sequence ID" value="ENSECRP00000028076.1"/>
    <property type="gene ID" value="ENSECRG00000019007.1"/>
</dbReference>
<name>A0A8C4TAY1_ERPCA</name>
<dbReference type="AlphaFoldDB" id="A0A8C4TAY1"/>
<dbReference type="GO" id="GO:0005524">
    <property type="term" value="F:ATP binding"/>
    <property type="evidence" value="ECO:0007669"/>
    <property type="project" value="InterPro"/>
</dbReference>
<dbReference type="PANTHER" id="PTHR23359">
    <property type="entry name" value="NUCLEOTIDE KINASE"/>
    <property type="match status" value="1"/>
</dbReference>
<keyword evidence="1 4" id="KW-0808">Transferase</keyword>
<dbReference type="SUPFAM" id="SSF52540">
    <property type="entry name" value="P-loop containing nucleoside triphosphate hydrolases"/>
    <property type="match status" value="1"/>
</dbReference>
<dbReference type="InterPro" id="IPR027417">
    <property type="entry name" value="P-loop_NTPase"/>
</dbReference>
<evidence type="ECO:0000256" key="1">
    <source>
        <dbReference type="ARBA" id="ARBA00022679"/>
    </source>
</evidence>
<evidence type="ECO:0008006" key="7">
    <source>
        <dbReference type="Google" id="ProtNLM"/>
    </source>
</evidence>
<dbReference type="Pfam" id="PF00406">
    <property type="entry name" value="ADK"/>
    <property type="match status" value="1"/>
</dbReference>
<evidence type="ECO:0000256" key="2">
    <source>
        <dbReference type="ARBA" id="ARBA00022741"/>
    </source>
</evidence>
<dbReference type="Gene3D" id="3.40.50.300">
    <property type="entry name" value="P-loop containing nucleotide triphosphate hydrolases"/>
    <property type="match status" value="1"/>
</dbReference>
<dbReference type="CDD" id="cd01428">
    <property type="entry name" value="ADK"/>
    <property type="match status" value="1"/>
</dbReference>
<dbReference type="Proteomes" id="UP000694620">
    <property type="component" value="Chromosome 17"/>
</dbReference>
<keyword evidence="6" id="KW-1185">Reference proteome</keyword>
<organism evidence="5 6">
    <name type="scientific">Erpetoichthys calabaricus</name>
    <name type="common">Rope fish</name>
    <name type="synonym">Calamoichthys calabaricus</name>
    <dbReference type="NCBI Taxonomy" id="27687"/>
    <lineage>
        <taxon>Eukaryota</taxon>
        <taxon>Metazoa</taxon>
        <taxon>Chordata</taxon>
        <taxon>Craniata</taxon>
        <taxon>Vertebrata</taxon>
        <taxon>Euteleostomi</taxon>
        <taxon>Actinopterygii</taxon>
        <taxon>Polypteriformes</taxon>
        <taxon>Polypteridae</taxon>
        <taxon>Erpetoichthys</taxon>
    </lineage>
</organism>
<comment type="similarity">
    <text evidence="4">Belongs to the adenylate kinase family.</text>
</comment>
<dbReference type="GO" id="GO:0006139">
    <property type="term" value="P:nucleobase-containing compound metabolic process"/>
    <property type="evidence" value="ECO:0007669"/>
    <property type="project" value="InterPro"/>
</dbReference>
<reference evidence="5" key="2">
    <citation type="submission" date="2025-08" db="UniProtKB">
        <authorList>
            <consortium name="Ensembl"/>
        </authorList>
    </citation>
    <scope>IDENTIFICATION</scope>
</reference>
<dbReference type="GeneTree" id="ENSGT00940000155917"/>
<evidence type="ECO:0000256" key="4">
    <source>
        <dbReference type="RuleBase" id="RU003330"/>
    </source>
</evidence>